<dbReference type="Pfam" id="PF00892">
    <property type="entry name" value="EamA"/>
    <property type="match status" value="1"/>
</dbReference>
<evidence type="ECO:0000313" key="4">
    <source>
        <dbReference type="Proteomes" id="UP000616499"/>
    </source>
</evidence>
<evidence type="ECO:0000313" key="3">
    <source>
        <dbReference type="EMBL" id="GGM30677.1"/>
    </source>
</evidence>
<keyword evidence="1" id="KW-0812">Transmembrane</keyword>
<proteinExistence type="predicted"/>
<keyword evidence="4" id="KW-1185">Reference proteome</keyword>
<gene>
    <name evidence="3" type="ORF">GCM10009425_46620</name>
</gene>
<comment type="caution">
    <text evidence="3">The sequence shown here is derived from an EMBL/GenBank/DDBJ whole genome shotgun (WGS) entry which is preliminary data.</text>
</comment>
<dbReference type="SUPFAM" id="SSF103481">
    <property type="entry name" value="Multidrug resistance efflux transporter EmrE"/>
    <property type="match status" value="1"/>
</dbReference>
<feature type="transmembrane region" description="Helical" evidence="1">
    <location>
        <begin position="85"/>
        <end position="106"/>
    </location>
</feature>
<dbReference type="InterPro" id="IPR037185">
    <property type="entry name" value="EmrE-like"/>
</dbReference>
<keyword evidence="1" id="KW-0472">Membrane</keyword>
<protein>
    <recommendedName>
        <fullName evidence="2">EamA domain-containing protein</fullName>
    </recommendedName>
</protein>
<keyword evidence="1" id="KW-1133">Transmembrane helix</keyword>
<feature type="transmembrane region" description="Helical" evidence="1">
    <location>
        <begin position="141"/>
        <end position="158"/>
    </location>
</feature>
<name>A0ABQ2H314_9PSED</name>
<feature type="transmembrane region" description="Helical" evidence="1">
    <location>
        <begin position="112"/>
        <end position="134"/>
    </location>
</feature>
<organism evidence="3 4">
    <name type="scientific">Pseudomonas asuensis</name>
    <dbReference type="NCBI Taxonomy" id="1825787"/>
    <lineage>
        <taxon>Bacteria</taxon>
        <taxon>Pseudomonadati</taxon>
        <taxon>Pseudomonadota</taxon>
        <taxon>Gammaproteobacteria</taxon>
        <taxon>Pseudomonadales</taxon>
        <taxon>Pseudomonadaceae</taxon>
        <taxon>Pseudomonas</taxon>
    </lineage>
</organism>
<sequence>MAGVILATLSSEGDEHKKHTSTQAVLYALFAALLYGCSFWLQGKYALPELGATAMLWLGYAVGLVSLTGMLLKGSLQFSLPPMRYYSSLLGASFLNLGGFSTFALGATYGSVAIVTVISTLSGGVAAILGFLFLKERLQPVQVAGVLGVLAGAVVLHLS</sequence>
<reference evidence="4" key="1">
    <citation type="journal article" date="2019" name="Int. J. Syst. Evol. Microbiol.">
        <title>The Global Catalogue of Microorganisms (GCM) 10K type strain sequencing project: providing services to taxonomists for standard genome sequencing and annotation.</title>
        <authorList>
            <consortium name="The Broad Institute Genomics Platform"/>
            <consortium name="The Broad Institute Genome Sequencing Center for Infectious Disease"/>
            <person name="Wu L."/>
            <person name="Ma J."/>
        </authorList>
    </citation>
    <scope>NUCLEOTIDE SEQUENCE [LARGE SCALE GENOMIC DNA]</scope>
    <source>
        <strain evidence="4">JCM 13501</strain>
    </source>
</reference>
<dbReference type="InterPro" id="IPR000620">
    <property type="entry name" value="EamA_dom"/>
</dbReference>
<dbReference type="EMBL" id="BMNW01000019">
    <property type="protein sequence ID" value="GGM30677.1"/>
    <property type="molecule type" value="Genomic_DNA"/>
</dbReference>
<feature type="transmembrane region" description="Helical" evidence="1">
    <location>
        <begin position="24"/>
        <end position="42"/>
    </location>
</feature>
<evidence type="ECO:0000259" key="2">
    <source>
        <dbReference type="Pfam" id="PF00892"/>
    </source>
</evidence>
<dbReference type="Proteomes" id="UP000616499">
    <property type="component" value="Unassembled WGS sequence"/>
</dbReference>
<accession>A0ABQ2H314</accession>
<feature type="domain" description="EamA" evidence="2">
    <location>
        <begin position="24"/>
        <end position="156"/>
    </location>
</feature>
<dbReference type="Gene3D" id="1.10.3730.20">
    <property type="match status" value="1"/>
</dbReference>
<evidence type="ECO:0000256" key="1">
    <source>
        <dbReference type="SAM" id="Phobius"/>
    </source>
</evidence>
<feature type="transmembrane region" description="Helical" evidence="1">
    <location>
        <begin position="54"/>
        <end position="73"/>
    </location>
</feature>